<feature type="domain" description="SsuA/THI5-like" evidence="13">
    <location>
        <begin position="37"/>
        <end position="250"/>
    </location>
</feature>
<dbReference type="Proteomes" id="UP000007347">
    <property type="component" value="Chromosome"/>
</dbReference>
<keyword evidence="6" id="KW-0479">Metal-binding</keyword>
<evidence type="ECO:0000256" key="8">
    <source>
        <dbReference type="ARBA" id="ARBA00022977"/>
    </source>
</evidence>
<organism evidence="14 15">
    <name type="scientific">Desulfobacula toluolica (strain DSM 7467 / Tol2)</name>
    <dbReference type="NCBI Taxonomy" id="651182"/>
    <lineage>
        <taxon>Bacteria</taxon>
        <taxon>Pseudomonadati</taxon>
        <taxon>Thermodesulfobacteriota</taxon>
        <taxon>Desulfobacteria</taxon>
        <taxon>Desulfobacterales</taxon>
        <taxon>Desulfobacteraceae</taxon>
        <taxon>Desulfobacula</taxon>
    </lineage>
</organism>
<name>K0NCB3_DESTT</name>
<evidence type="ECO:0000256" key="2">
    <source>
        <dbReference type="ARBA" id="ARBA00004948"/>
    </source>
</evidence>
<evidence type="ECO:0000256" key="10">
    <source>
        <dbReference type="ARBA" id="ARBA00033171"/>
    </source>
</evidence>
<evidence type="ECO:0000256" key="12">
    <source>
        <dbReference type="SAM" id="SignalP"/>
    </source>
</evidence>
<protein>
    <recommendedName>
        <fullName evidence="10">Thiamine pyrimidine synthase</fullName>
    </recommendedName>
</protein>
<comment type="catalytic activity">
    <reaction evidence="11">
        <text>N(6)-(pyridoxal phosphate)-L-lysyl-[4-amino-5-hydroxymethyl-2-methylpyrimidine phosphate synthase] + L-histidyl-[4-amino-5-hydroxymethyl-2-methylpyrimidine phosphate synthase] + 2 Fe(3+) + 4 H2O = L-lysyl-[4-amino-5-hydroxymethyl-2-methylpyrimidine phosphate synthase] + (2S)-2-amino-5-hydroxy-4-oxopentanoyl-[4-amino-5-hydroxymethyl-2-methylpyrimidine phosphate synthase] + 4-amino-2-methyl-5-(phosphooxymethyl)pyrimidine + 3-oxopropanoate + 2 Fe(2+) + 2 H(+)</text>
        <dbReference type="Rhea" id="RHEA:65756"/>
        <dbReference type="Rhea" id="RHEA-COMP:16892"/>
        <dbReference type="Rhea" id="RHEA-COMP:16893"/>
        <dbReference type="Rhea" id="RHEA-COMP:16894"/>
        <dbReference type="Rhea" id="RHEA-COMP:16895"/>
        <dbReference type="ChEBI" id="CHEBI:15377"/>
        <dbReference type="ChEBI" id="CHEBI:15378"/>
        <dbReference type="ChEBI" id="CHEBI:29033"/>
        <dbReference type="ChEBI" id="CHEBI:29034"/>
        <dbReference type="ChEBI" id="CHEBI:29969"/>
        <dbReference type="ChEBI" id="CHEBI:29979"/>
        <dbReference type="ChEBI" id="CHEBI:33190"/>
        <dbReference type="ChEBI" id="CHEBI:58354"/>
        <dbReference type="ChEBI" id="CHEBI:143915"/>
        <dbReference type="ChEBI" id="CHEBI:157692"/>
    </reaction>
    <physiologicalReaction direction="left-to-right" evidence="11">
        <dbReference type="Rhea" id="RHEA:65757"/>
    </physiologicalReaction>
</comment>
<dbReference type="Gene3D" id="3.40.190.10">
    <property type="entry name" value="Periplasmic binding protein-like II"/>
    <property type="match status" value="2"/>
</dbReference>
<keyword evidence="15" id="KW-1185">Reference proteome</keyword>
<dbReference type="RefSeq" id="WP_014959254.1">
    <property type="nucleotide sequence ID" value="NC_018645.1"/>
</dbReference>
<dbReference type="GO" id="GO:0009228">
    <property type="term" value="P:thiamine biosynthetic process"/>
    <property type="evidence" value="ECO:0007669"/>
    <property type="project" value="UniProtKB-KW"/>
</dbReference>
<evidence type="ECO:0000256" key="1">
    <source>
        <dbReference type="ARBA" id="ARBA00003469"/>
    </source>
</evidence>
<comment type="subunit">
    <text evidence="4">Homodimer.</text>
</comment>
<gene>
    <name evidence="14" type="ordered locus">TOL2_C39180</name>
</gene>
<comment type="function">
    <text evidence="1">Responsible for the formation of the pyrimidine heterocycle in the thiamine biosynthesis pathway. Catalyzes the formation of hydroxymethylpyrimidine phosphate (HMP-P) from histidine and pyridoxal phosphate (PLP). The protein uses PLP and the active site histidine to form HMP-P, generating an inactive enzyme. The enzyme can only undergo a single turnover, which suggests it is a suicide enzyme.</text>
</comment>
<dbReference type="GO" id="GO:0016740">
    <property type="term" value="F:transferase activity"/>
    <property type="evidence" value="ECO:0007669"/>
    <property type="project" value="UniProtKB-KW"/>
</dbReference>
<dbReference type="PANTHER" id="PTHR31528:SF1">
    <property type="entry name" value="4-AMINO-5-HYDROXYMETHYL-2-METHYLPYRIMIDINE PHOSPHATE SYNTHASE THI11-RELATED"/>
    <property type="match status" value="1"/>
</dbReference>
<comment type="similarity">
    <text evidence="3">Belongs to the NMT1/THI5 family.</text>
</comment>
<dbReference type="GO" id="GO:0046872">
    <property type="term" value="F:metal ion binding"/>
    <property type="evidence" value="ECO:0007669"/>
    <property type="project" value="UniProtKB-KW"/>
</dbReference>
<reference evidence="14 15" key="1">
    <citation type="journal article" date="2013" name="Environ. Microbiol.">
        <title>Complete genome, catabolic sub-proteomes and key-metabolites of Desulfobacula toluolica Tol2, a marine, aromatic compound-degrading, sulfate-reducing bacterium.</title>
        <authorList>
            <person name="Wohlbrand L."/>
            <person name="Jacob J.H."/>
            <person name="Kube M."/>
            <person name="Mussmann M."/>
            <person name="Jarling R."/>
            <person name="Beck A."/>
            <person name="Amann R."/>
            <person name="Wilkes H."/>
            <person name="Reinhardt R."/>
            <person name="Rabus R."/>
        </authorList>
    </citation>
    <scope>NUCLEOTIDE SEQUENCE [LARGE SCALE GENOMIC DNA]</scope>
    <source>
        <strain evidence="15">DSM 7467 / Tol2</strain>
    </source>
</reference>
<evidence type="ECO:0000256" key="9">
    <source>
        <dbReference type="ARBA" id="ARBA00023004"/>
    </source>
</evidence>
<evidence type="ECO:0000256" key="4">
    <source>
        <dbReference type="ARBA" id="ARBA00011738"/>
    </source>
</evidence>
<dbReference type="AlphaFoldDB" id="K0NCB3"/>
<evidence type="ECO:0000313" key="14">
    <source>
        <dbReference type="EMBL" id="CCK82074.1"/>
    </source>
</evidence>
<accession>K0NCB3</accession>
<keyword evidence="12" id="KW-0732">Signal</keyword>
<evidence type="ECO:0000313" key="15">
    <source>
        <dbReference type="Proteomes" id="UP000007347"/>
    </source>
</evidence>
<keyword evidence="8" id="KW-0784">Thiamine biosynthesis</keyword>
<proteinExistence type="inferred from homology"/>
<evidence type="ECO:0000256" key="11">
    <source>
        <dbReference type="ARBA" id="ARBA00048179"/>
    </source>
</evidence>
<dbReference type="Pfam" id="PF09084">
    <property type="entry name" value="NMT1"/>
    <property type="match status" value="1"/>
</dbReference>
<evidence type="ECO:0000256" key="7">
    <source>
        <dbReference type="ARBA" id="ARBA00022898"/>
    </source>
</evidence>
<feature type="signal peptide" evidence="12">
    <location>
        <begin position="1"/>
        <end position="23"/>
    </location>
</feature>
<evidence type="ECO:0000256" key="3">
    <source>
        <dbReference type="ARBA" id="ARBA00009406"/>
    </source>
</evidence>
<keyword evidence="5" id="KW-0808">Transferase</keyword>
<dbReference type="PATRIC" id="fig|651182.5.peg.4614"/>
<evidence type="ECO:0000256" key="6">
    <source>
        <dbReference type="ARBA" id="ARBA00022723"/>
    </source>
</evidence>
<dbReference type="PANTHER" id="PTHR31528">
    <property type="entry name" value="4-AMINO-5-HYDROXYMETHYL-2-METHYLPYRIMIDINE PHOSPHATE SYNTHASE THI11-RELATED"/>
    <property type="match status" value="1"/>
</dbReference>
<evidence type="ECO:0000259" key="13">
    <source>
        <dbReference type="Pfam" id="PF09084"/>
    </source>
</evidence>
<evidence type="ECO:0000256" key="5">
    <source>
        <dbReference type="ARBA" id="ARBA00022679"/>
    </source>
</evidence>
<dbReference type="STRING" id="651182.TOL2_C39180"/>
<dbReference type="InterPro" id="IPR015168">
    <property type="entry name" value="SsuA/THI5"/>
</dbReference>
<sequence>MKKSHFIVLVLLLFLISATSVHAKQIKLNYRLKWLFNASVAGDIYADAKGYFADAGLTVKVKEGSPEKNAINELELGHADFGVASADQVIRALDKGAKIVVIAQIFQVNPMQWIYRADQPEIKKLEDLKGRNIGITFGGNDETIMNTVFARAGITKKDVTITGVRFDFTPFFRQKVDVWPVYRNSQGVILKAKLDKEGEKIYFFNPADFGVNFVANSVITSETMLKNRPEMVEKFLEALLKGWEAAMNPANEASVLQEIKKLDQGTNDEIRQQQLVATRTLIKPSVSIKIGTIDINAWKQTEHIMFKEKQIKNKVNIATRLIQNISKPVEFKKFN</sequence>
<dbReference type="OrthoDB" id="174578at2"/>
<dbReference type="HOGENOM" id="CLU_028871_1_1_7"/>
<keyword evidence="7" id="KW-0663">Pyridoxal phosphate</keyword>
<dbReference type="EMBL" id="FO203503">
    <property type="protein sequence ID" value="CCK82074.1"/>
    <property type="molecule type" value="Genomic_DNA"/>
</dbReference>
<dbReference type="KEGG" id="dto:TOL2_C39180"/>
<feature type="chain" id="PRO_5003835071" description="Thiamine pyrimidine synthase" evidence="12">
    <location>
        <begin position="24"/>
        <end position="335"/>
    </location>
</feature>
<dbReference type="InterPro" id="IPR027939">
    <property type="entry name" value="NMT1/THI5"/>
</dbReference>
<keyword evidence="9" id="KW-0408">Iron</keyword>
<comment type="pathway">
    <text evidence="2">Cofactor biosynthesis; thiamine diphosphate biosynthesis.</text>
</comment>
<dbReference type="SUPFAM" id="SSF53850">
    <property type="entry name" value="Periplasmic binding protein-like II"/>
    <property type="match status" value="1"/>
</dbReference>